<protein>
    <submittedName>
        <fullName evidence="1">Uncharacterized protein</fullName>
    </submittedName>
</protein>
<evidence type="ECO:0000313" key="2">
    <source>
        <dbReference type="Proteomes" id="UP000197153"/>
    </source>
</evidence>
<accession>A0A248JZ92</accession>
<dbReference type="AlphaFoldDB" id="A0A248JZ92"/>
<dbReference type="EMBL" id="CP022112">
    <property type="protein sequence ID" value="ASG24032.1"/>
    <property type="molecule type" value="Genomic_DNA"/>
</dbReference>
<proteinExistence type="predicted"/>
<sequence length="82" mass="9421">MIIENYQITFLKAINSKINIGDVILNVTNHFALMKRLIEPKSLFLFRKMLRPFTKGVLIGRELVIDKKDAFQGSAIERAQNS</sequence>
<organism evidence="1 2">
    <name type="scientific">Nitrospirillum viridazoti CBAmc</name>
    <dbReference type="NCBI Taxonomy" id="1441467"/>
    <lineage>
        <taxon>Bacteria</taxon>
        <taxon>Pseudomonadati</taxon>
        <taxon>Pseudomonadota</taxon>
        <taxon>Alphaproteobacteria</taxon>
        <taxon>Rhodospirillales</taxon>
        <taxon>Azospirillaceae</taxon>
        <taxon>Nitrospirillum</taxon>
        <taxon>Nitrospirillum viridazoti</taxon>
    </lineage>
</organism>
<dbReference type="KEGG" id="nao:Y958_24145"/>
<dbReference type="Proteomes" id="UP000197153">
    <property type="component" value="Chromosome 3"/>
</dbReference>
<reference evidence="1 2" key="1">
    <citation type="submission" date="2017-06" db="EMBL/GenBank/DDBJ databases">
        <title>Complete genome sequence of Nitrospirillum amazonense strain CBAmC, an endophytic nitrogen-fixing and plant growth-promoting bacterium, isolated from sugarcane.</title>
        <authorList>
            <person name="Schwab S."/>
            <person name="dos Santos Teixeira K.R."/>
            <person name="Simoes Araujo J.L."/>
            <person name="Soares Vidal M."/>
            <person name="Borges de Freitas H.R."/>
            <person name="Rivello Crivelaro A.L."/>
            <person name="Bueno de Camargo Nunes A."/>
            <person name="dos Santos C.M."/>
            <person name="Palmeira da Silva Rosa D."/>
            <person name="da Silva Padilha D."/>
            <person name="da Silva E."/>
            <person name="Araujo Terra L."/>
            <person name="Soares Mendes V."/>
            <person name="Farinelli L."/>
            <person name="Magalhaes Cruz L."/>
            <person name="Baldani J.I."/>
        </authorList>
    </citation>
    <scope>NUCLEOTIDE SEQUENCE [LARGE SCALE GENOMIC DNA]</scope>
    <source>
        <strain evidence="1 2">CBAmC</strain>
    </source>
</reference>
<keyword evidence="2" id="KW-1185">Reference proteome</keyword>
<evidence type="ECO:0000313" key="1">
    <source>
        <dbReference type="EMBL" id="ASG24032.1"/>
    </source>
</evidence>
<gene>
    <name evidence="1" type="ORF">Y958_24145</name>
</gene>
<name>A0A248JZ92_9PROT</name>